<proteinExistence type="predicted"/>
<dbReference type="Proteomes" id="UP001596098">
    <property type="component" value="Unassembled WGS sequence"/>
</dbReference>
<dbReference type="RefSeq" id="WP_128220705.1">
    <property type="nucleotide sequence ID" value="NZ_CP034929.1"/>
</dbReference>
<evidence type="ECO:0000313" key="1">
    <source>
        <dbReference type="EMBL" id="MFC6152433.1"/>
    </source>
</evidence>
<comment type="caution">
    <text evidence="1">The sequence shown here is derived from an EMBL/GenBank/DDBJ whole genome shotgun (WGS) entry which is preliminary data.</text>
</comment>
<evidence type="ECO:0000313" key="2">
    <source>
        <dbReference type="Proteomes" id="UP001596098"/>
    </source>
</evidence>
<keyword evidence="2" id="KW-1185">Reference proteome</keyword>
<dbReference type="EMBL" id="JBHSQI010000001">
    <property type="protein sequence ID" value="MFC6152433.1"/>
    <property type="molecule type" value="Genomic_DNA"/>
</dbReference>
<protein>
    <submittedName>
        <fullName evidence="1">Uncharacterized protein</fullName>
    </submittedName>
</protein>
<reference evidence="2" key="1">
    <citation type="journal article" date="2019" name="Int. J. Syst. Evol. Microbiol.">
        <title>The Global Catalogue of Microorganisms (GCM) 10K type strain sequencing project: providing services to taxonomists for standard genome sequencing and annotation.</title>
        <authorList>
            <consortium name="The Broad Institute Genomics Platform"/>
            <consortium name="The Broad Institute Genome Sequencing Center for Infectious Disease"/>
            <person name="Wu L."/>
            <person name="Ma J."/>
        </authorList>
    </citation>
    <scope>NUCLEOTIDE SEQUENCE [LARGE SCALE GENOMIC DNA]</scope>
    <source>
        <strain evidence="2">DFY28</strain>
    </source>
</reference>
<organism evidence="1 2">
    <name type="scientific">Nocardioides yefusunii</name>
    <dbReference type="NCBI Taxonomy" id="2500546"/>
    <lineage>
        <taxon>Bacteria</taxon>
        <taxon>Bacillati</taxon>
        <taxon>Actinomycetota</taxon>
        <taxon>Actinomycetes</taxon>
        <taxon>Propionibacteriales</taxon>
        <taxon>Nocardioidaceae</taxon>
        <taxon>Nocardioides</taxon>
    </lineage>
</organism>
<name>A0ABW1QVP0_9ACTN</name>
<accession>A0ABW1QVP0</accession>
<sequence length="140" mass="15408">MRFSMRTNTGEWQQEATSLADDPVGFAVGRGARLLSGDVVIGSLYLDAQRPDAGSSRRWPWRSRRAAHVILWIEIAGHQQSIWLSRAEAAALMAPWGQTLCTVGALAFTCHWMDASESDDLRRTLGITADIDVPSHLSTT</sequence>
<gene>
    <name evidence="1" type="ORF">ACFPWU_01980</name>
</gene>